<feature type="compositionally biased region" description="Low complexity" evidence="8">
    <location>
        <begin position="1243"/>
        <end position="1267"/>
    </location>
</feature>
<sequence>MTSIDTLPLATTPTTTTTTTTTIMTTTKNPSSNDSPPLSSASTTTTTIIAASSSSSTTTPTSSSSSSSAAAATSSSSSSTAHRRTHSRNISIGGGKNVATLHDYSFSYLSKQPNNNNNNNNNLQQLEEQPKQKSTKQSSNITPHKGATIKITRDLLQLYKICNPKFSYISTLNPRRVLTHPSEGVSNFGHDNGNSDLIIYVGDIIGSNYNQRFKVLDSLGQGTFGQVVKCQNIDTNELVAVKILKNKPAYHHQGGIEVQMLRLVRSLIYPNTLHRRSMLNTQYDPEDKSNLLRLLDDFIFQDHLCIVFELLSVNLFELIKQNNFRGLSTNLIKVFLIQILDALVVLSRANMIHCDLKPENILLQSVNSPNIKLIDFGSACFENNTVYTYIQSRHYRSPEVLTNVGYTGSIDIWSLGCISAELFLGLPLFPGTSEYNQICRIIDMKGSFSQELLDTGKNTLHYFNRSIENGKTVYTLKTEEEYSRETNQTLPQSKKYFNYKTLPDIIQNYTFKKNISPLELEKEKQNRLVFTDFVSGLLNLNPNERWTAAQARDHPFITGATYTGPFIPDPAKKRVVSTPPRPIHLTPQYHGIGGGAGSSQQAAGSFGKKLSMGIPIGSLKQMSNDQYNFPESYSPRGLYGANPYNANPTTASLALGQSPSLFGGNPTYYLMGGGAGSAGGASTPGYFPNSWGDGLSTMVNSKRGRSKSDAPTGQNNNNNNNNNNYQQQQQQQQHMLPHIMSGSSGNDLLPPVENDGNGGGLASSSSSSYQLGDNDKPPIYPLNSPQRKRSQSGHVQQQQQDPYGGYPPPPITFIPRIHLDHGVPPSHYNNSNRFRSHSYGDQQYQQQQYQQMQQQHQQQQQQQMNNLKIHNSPTLLQHSAPQIFEHPHHYGRYHHQQHMQQQHQMIGQSPPSHSPPIPQSPHQHFTSHSVPLTPQLLSSQPPSSSVAAMMQDPTLSPALMSLGGDNLIYDRSPSEEMLFPLEVTPQLTSQQQKQQNGGGNQNSSPVGNRYQQQQQQHQHYNNNNNNNNGGGWKMDDMASGFNGLQIGDGSAPGNWIPSSPYMIPPFSIQGSNDGSSYDDPSIIGFSPYVTPMDYRRQQIFQSPPSSYNSNSGAMGGGSFKQSPPTSNRTFNELNSSSSNLTFTNNNNNSSNQHYHSFNNNTNNFNNHFSTSHPHSNYSAPSKSNQPQLLQQSPPTNFGISAGLQQHQQQQQQQQQPNKTIKNRPRNDAFSRTSPPSTRSLQHQSPSKSMSFQQQQQQQQPQQSTLSPNTPPFIPQSHTQQQQLYNIHSKERTEILHQQQQHQHQQHQQLQQQQQQHLQQFQQKQQQQQTLQQQQQQQNLQQQQQIDDQNQANNQNRKLFIGTFRDTSSPP</sequence>
<dbReference type="GO" id="GO:0004674">
    <property type="term" value="F:protein serine/threonine kinase activity"/>
    <property type="evidence" value="ECO:0007669"/>
    <property type="project" value="UniProtKB-KW"/>
</dbReference>
<dbReference type="GO" id="GO:0005737">
    <property type="term" value="C:cytoplasm"/>
    <property type="evidence" value="ECO:0007669"/>
    <property type="project" value="TreeGrafter"/>
</dbReference>
<feature type="compositionally biased region" description="Polar residues" evidence="8">
    <location>
        <begin position="1119"/>
        <end position="1130"/>
    </location>
</feature>
<feature type="compositionally biased region" description="Low complexity" evidence="8">
    <location>
        <begin position="1131"/>
        <end position="1194"/>
    </location>
</feature>
<dbReference type="STRING" id="1054147.F4PNL9"/>
<feature type="compositionally biased region" description="Low complexity" evidence="8">
    <location>
        <begin position="11"/>
        <end position="80"/>
    </location>
</feature>
<dbReference type="Gene3D" id="3.30.200.20">
    <property type="entry name" value="Phosphorylase Kinase, domain 1"/>
    <property type="match status" value="1"/>
</dbReference>
<feature type="binding site" evidence="7">
    <location>
        <position position="242"/>
    </location>
    <ligand>
        <name>ATP</name>
        <dbReference type="ChEBI" id="CHEBI:30616"/>
    </ligand>
</feature>
<feature type="region of interest" description="Disordered" evidence="8">
    <location>
        <begin position="900"/>
        <end position="948"/>
    </location>
</feature>
<dbReference type="FunFam" id="1.10.510.10:FF:000380">
    <property type="entry name" value="Serine/threonine-protein kinase ppk15"/>
    <property type="match status" value="1"/>
</dbReference>
<gene>
    <name evidence="10" type="primary">yakA</name>
    <name evidence="10" type="ORF">DFA_05202</name>
</gene>
<dbReference type="InterPro" id="IPR050494">
    <property type="entry name" value="Ser_Thr_dual-spec_kinase"/>
</dbReference>
<dbReference type="InterPro" id="IPR000719">
    <property type="entry name" value="Prot_kinase_dom"/>
</dbReference>
<keyword evidence="5 10" id="KW-0418">Kinase</keyword>
<evidence type="ECO:0000256" key="4">
    <source>
        <dbReference type="ARBA" id="ARBA00022741"/>
    </source>
</evidence>
<keyword evidence="4 7" id="KW-0547">Nucleotide-binding</keyword>
<evidence type="ECO:0000313" key="10">
    <source>
        <dbReference type="EMBL" id="EGG23072.1"/>
    </source>
</evidence>
<dbReference type="PROSITE" id="PS50011">
    <property type="entry name" value="PROTEIN_KINASE_DOM"/>
    <property type="match status" value="1"/>
</dbReference>
<keyword evidence="6 7" id="KW-0067">ATP-binding</keyword>
<dbReference type="PANTHER" id="PTHR24058:SF17">
    <property type="entry name" value="HOMEODOMAIN INTERACTING PROTEIN KINASE, ISOFORM D"/>
    <property type="match status" value="1"/>
</dbReference>
<keyword evidence="1" id="KW-0723">Serine/threonine-protein kinase</keyword>
<dbReference type="EMBL" id="GL883008">
    <property type="protein sequence ID" value="EGG23072.1"/>
    <property type="molecule type" value="Genomic_DNA"/>
</dbReference>
<dbReference type="PROSITE" id="PS00107">
    <property type="entry name" value="PROTEIN_KINASE_ATP"/>
    <property type="match status" value="1"/>
</dbReference>
<feature type="region of interest" description="Disordered" evidence="8">
    <location>
        <begin position="1100"/>
        <end position="1282"/>
    </location>
</feature>
<feature type="compositionally biased region" description="Polar residues" evidence="8">
    <location>
        <begin position="1229"/>
        <end position="1242"/>
    </location>
</feature>
<feature type="compositionally biased region" description="Low complexity" evidence="8">
    <location>
        <begin position="1010"/>
        <end position="1027"/>
    </location>
</feature>
<dbReference type="CDD" id="cd14212">
    <property type="entry name" value="PKc_YAK1"/>
    <property type="match status" value="1"/>
</dbReference>
<dbReference type="OrthoDB" id="9332038at2759"/>
<accession>F4PNL9</accession>
<feature type="region of interest" description="Disordered" evidence="8">
    <location>
        <begin position="697"/>
        <end position="844"/>
    </location>
</feature>
<feature type="region of interest" description="Disordered" evidence="8">
    <location>
        <begin position="1327"/>
        <end position="1370"/>
    </location>
</feature>
<dbReference type="SMART" id="SM00220">
    <property type="entry name" value="S_TKc"/>
    <property type="match status" value="1"/>
</dbReference>
<dbReference type="RefSeq" id="XP_004360923.1">
    <property type="nucleotide sequence ID" value="XM_004360866.1"/>
</dbReference>
<feature type="compositionally biased region" description="Low complexity" evidence="8">
    <location>
        <begin position="920"/>
        <end position="946"/>
    </location>
</feature>
<reference evidence="11" key="1">
    <citation type="journal article" date="2011" name="Genome Res.">
        <title>Phylogeny-wide analysis of social amoeba genomes highlights ancient origins for complex intercellular communication.</title>
        <authorList>
            <person name="Heidel A.J."/>
            <person name="Lawal H.M."/>
            <person name="Felder M."/>
            <person name="Schilde C."/>
            <person name="Helps N.R."/>
            <person name="Tunggal B."/>
            <person name="Rivero F."/>
            <person name="John U."/>
            <person name="Schleicher M."/>
            <person name="Eichinger L."/>
            <person name="Platzer M."/>
            <person name="Noegel A.A."/>
            <person name="Schaap P."/>
            <person name="Gloeckner G."/>
        </authorList>
    </citation>
    <scope>NUCLEOTIDE SEQUENCE [LARGE SCALE GENOMIC DNA]</scope>
    <source>
        <strain evidence="11">SH3</strain>
    </source>
</reference>
<feature type="region of interest" description="Disordered" evidence="8">
    <location>
        <begin position="108"/>
        <end position="145"/>
    </location>
</feature>
<protein>
    <submittedName>
        <fullName evidence="10">Protein serine/threonine kinase</fullName>
    </submittedName>
</protein>
<dbReference type="OMA" id="HRYIYKD"/>
<evidence type="ECO:0000256" key="6">
    <source>
        <dbReference type="ARBA" id="ARBA00022840"/>
    </source>
</evidence>
<feature type="domain" description="Protein kinase" evidence="9">
    <location>
        <begin position="213"/>
        <end position="557"/>
    </location>
</feature>
<dbReference type="SUPFAM" id="SSF56112">
    <property type="entry name" value="Protein kinase-like (PK-like)"/>
    <property type="match status" value="1"/>
</dbReference>
<evidence type="ECO:0000313" key="11">
    <source>
        <dbReference type="Proteomes" id="UP000007797"/>
    </source>
</evidence>
<evidence type="ECO:0000259" key="9">
    <source>
        <dbReference type="PROSITE" id="PS50011"/>
    </source>
</evidence>
<evidence type="ECO:0000256" key="7">
    <source>
        <dbReference type="PROSITE-ProRule" id="PRU10141"/>
    </source>
</evidence>
<dbReference type="Pfam" id="PF00069">
    <property type="entry name" value="Pkinase"/>
    <property type="match status" value="1"/>
</dbReference>
<name>F4PNL9_CACFS</name>
<feature type="region of interest" description="Disordered" evidence="8">
    <location>
        <begin position="986"/>
        <end position="1036"/>
    </location>
</feature>
<feature type="compositionally biased region" description="Low complexity" evidence="8">
    <location>
        <begin position="1204"/>
        <end position="1215"/>
    </location>
</feature>
<dbReference type="Proteomes" id="UP000007797">
    <property type="component" value="Unassembled WGS sequence"/>
</dbReference>
<dbReference type="Gene3D" id="1.10.510.10">
    <property type="entry name" value="Transferase(Phosphotransferase) domain 1"/>
    <property type="match status" value="1"/>
</dbReference>
<feature type="compositionally biased region" description="Polar residues" evidence="8">
    <location>
        <begin position="1100"/>
        <end position="1112"/>
    </location>
</feature>
<evidence type="ECO:0000256" key="1">
    <source>
        <dbReference type="ARBA" id="ARBA00022527"/>
    </source>
</evidence>
<proteinExistence type="predicted"/>
<organism evidence="10 11">
    <name type="scientific">Cavenderia fasciculata</name>
    <name type="common">Slime mold</name>
    <name type="synonym">Dictyostelium fasciculatum</name>
    <dbReference type="NCBI Taxonomy" id="261658"/>
    <lineage>
        <taxon>Eukaryota</taxon>
        <taxon>Amoebozoa</taxon>
        <taxon>Evosea</taxon>
        <taxon>Eumycetozoa</taxon>
        <taxon>Dictyostelia</taxon>
        <taxon>Acytosteliales</taxon>
        <taxon>Cavenderiaceae</taxon>
        <taxon>Cavenderia</taxon>
    </lineage>
</organism>
<feature type="region of interest" description="Disordered" evidence="8">
    <location>
        <begin position="1"/>
        <end position="96"/>
    </location>
</feature>
<keyword evidence="3" id="KW-0808">Transferase</keyword>
<feature type="compositionally biased region" description="Low complexity" evidence="8">
    <location>
        <begin position="1327"/>
        <end position="1355"/>
    </location>
</feature>
<dbReference type="GO" id="GO:0005524">
    <property type="term" value="F:ATP binding"/>
    <property type="evidence" value="ECO:0007669"/>
    <property type="project" value="UniProtKB-UniRule"/>
</dbReference>
<dbReference type="InterPro" id="IPR017441">
    <property type="entry name" value="Protein_kinase_ATP_BS"/>
</dbReference>
<feature type="compositionally biased region" description="Low complexity" evidence="8">
    <location>
        <begin position="714"/>
        <end position="733"/>
    </location>
</feature>
<evidence type="ECO:0000256" key="5">
    <source>
        <dbReference type="ARBA" id="ARBA00022777"/>
    </source>
</evidence>
<dbReference type="PROSITE" id="PS00108">
    <property type="entry name" value="PROTEIN_KINASE_ST"/>
    <property type="match status" value="1"/>
</dbReference>
<evidence type="ECO:0000256" key="2">
    <source>
        <dbReference type="ARBA" id="ARBA00022553"/>
    </source>
</evidence>
<keyword evidence="11" id="KW-1185">Reference proteome</keyword>
<dbReference type="InterPro" id="IPR011009">
    <property type="entry name" value="Kinase-like_dom_sf"/>
</dbReference>
<dbReference type="GeneID" id="14875270"/>
<dbReference type="PANTHER" id="PTHR24058">
    <property type="entry name" value="DUAL SPECIFICITY PROTEIN KINASE"/>
    <property type="match status" value="1"/>
</dbReference>
<keyword evidence="2" id="KW-0597">Phosphoprotein</keyword>
<feature type="compositionally biased region" description="Low complexity" evidence="8">
    <location>
        <begin position="900"/>
        <end position="911"/>
    </location>
</feature>
<evidence type="ECO:0000256" key="3">
    <source>
        <dbReference type="ARBA" id="ARBA00022679"/>
    </source>
</evidence>
<evidence type="ECO:0000256" key="8">
    <source>
        <dbReference type="SAM" id="MobiDB-lite"/>
    </source>
</evidence>
<dbReference type="KEGG" id="dfa:DFA_05202"/>
<dbReference type="InterPro" id="IPR008271">
    <property type="entry name" value="Ser/Thr_kinase_AS"/>
</dbReference>
<dbReference type="GO" id="GO:0004713">
    <property type="term" value="F:protein tyrosine kinase activity"/>
    <property type="evidence" value="ECO:0007669"/>
    <property type="project" value="TreeGrafter"/>
</dbReference>